<dbReference type="SUPFAM" id="SSF53383">
    <property type="entry name" value="PLP-dependent transferases"/>
    <property type="match status" value="1"/>
</dbReference>
<keyword evidence="4" id="KW-0238">DNA-binding</keyword>
<evidence type="ECO:0000313" key="8">
    <source>
        <dbReference type="Proteomes" id="UP001165089"/>
    </source>
</evidence>
<evidence type="ECO:0000256" key="5">
    <source>
        <dbReference type="ARBA" id="ARBA00023163"/>
    </source>
</evidence>
<feature type="domain" description="HTH gntR-type" evidence="6">
    <location>
        <begin position="13"/>
        <end position="81"/>
    </location>
</feature>
<evidence type="ECO:0000256" key="1">
    <source>
        <dbReference type="ARBA" id="ARBA00005384"/>
    </source>
</evidence>
<gene>
    <name evidence="7" type="ORF">GETHPA_09540</name>
</gene>
<evidence type="ECO:0000256" key="2">
    <source>
        <dbReference type="ARBA" id="ARBA00022898"/>
    </source>
</evidence>
<comment type="caution">
    <text evidence="7">The sequence shown here is derived from an EMBL/GenBank/DDBJ whole genome shotgun (WGS) entry which is preliminary data.</text>
</comment>
<name>A0ABQ5Q4R3_9BACT</name>
<dbReference type="InterPro" id="IPR000524">
    <property type="entry name" value="Tscrpt_reg_HTH_GntR"/>
</dbReference>
<dbReference type="RefSeq" id="WP_285723441.1">
    <property type="nucleotide sequence ID" value="NZ_BSDD01000002.1"/>
</dbReference>
<dbReference type="InterPro" id="IPR036390">
    <property type="entry name" value="WH_DNA-bd_sf"/>
</dbReference>
<evidence type="ECO:0000259" key="6">
    <source>
        <dbReference type="PROSITE" id="PS50949"/>
    </source>
</evidence>
<keyword evidence="5" id="KW-0804">Transcription</keyword>
<protein>
    <submittedName>
        <fullName evidence="7">GntR family transcriptional regulator</fullName>
    </submittedName>
</protein>
<proteinExistence type="inferred from homology"/>
<dbReference type="EMBL" id="BSDD01000002">
    <property type="protein sequence ID" value="GLH69421.1"/>
    <property type="molecule type" value="Genomic_DNA"/>
</dbReference>
<dbReference type="SUPFAM" id="SSF46785">
    <property type="entry name" value="Winged helix' DNA-binding domain"/>
    <property type="match status" value="1"/>
</dbReference>
<dbReference type="Gene3D" id="3.90.1150.10">
    <property type="entry name" value="Aspartate Aminotransferase, domain 1"/>
    <property type="match status" value="1"/>
</dbReference>
<sequence>MVLDPTLDPGASSPLYLQLQRQLRGLIQQGEWRPGTRLPAVPELAGRWGVHRLTVLKALAGLKRTGWIQTVQGRGSFVAPRLPEAPGLRSSGEFPFEGSPLLVHEGELGSWIGETLERAQDQHLVSFSAGFIPSDLLPGEQLRRLTVQVMKDLGPEAWVYAAPSGHRPYLDAVSNWLASEGDPIDAGWGIRALPGAQAGLALALESLTVPGDRVLVESPCYLGILALIRALGREPVPVPVDRQGLDPERLASALQRSEAKLLFTVPSFHNPTGMTLSKGRRERVLALTRAQGVVLVADSAYGDLRFTGNSLPPFRRLPDADHVIHVGSFSKSLAAGLRLGYLIAKEDILRRLAPIQEVHTIALPTLTQEVVARFLDNGGFRRHLVRLRRALKERRDAMYGAVVEHFPPGTQVSEPKGGMHLWVVLPEGYSAMDLHRDALQHGLGFAPGPLFFADGRGTNCLRLNFSTHDPAVTRDAIARLGHLARRT</sequence>
<dbReference type="PANTHER" id="PTHR46577">
    <property type="entry name" value="HTH-TYPE TRANSCRIPTIONAL REGULATORY PROTEIN GABR"/>
    <property type="match status" value="1"/>
</dbReference>
<dbReference type="SMART" id="SM00345">
    <property type="entry name" value="HTH_GNTR"/>
    <property type="match status" value="1"/>
</dbReference>
<dbReference type="Gene3D" id="3.40.640.10">
    <property type="entry name" value="Type I PLP-dependent aspartate aminotransferase-like (Major domain)"/>
    <property type="match status" value="1"/>
</dbReference>
<reference evidence="7 8" key="1">
    <citation type="journal article" date="2023" name="Antonie Van Leeuwenhoek">
        <title>Mesoterricola silvestris gen. nov., sp. nov., Mesoterricola sediminis sp. nov., Geothrix oryzae sp. nov., Geothrix edaphica sp. nov., Geothrix rubra sp. nov., and Geothrix limicola sp. nov., six novel members of Acidobacteriota isolated from soils.</title>
        <authorList>
            <person name="Itoh H."/>
            <person name="Sugisawa Y."/>
            <person name="Mise K."/>
            <person name="Xu Z."/>
            <person name="Kuniyasu M."/>
            <person name="Ushijima N."/>
            <person name="Kawano K."/>
            <person name="Kobayashi E."/>
            <person name="Shiratori Y."/>
            <person name="Masuda Y."/>
            <person name="Senoo K."/>
        </authorList>
    </citation>
    <scope>NUCLEOTIDE SEQUENCE [LARGE SCALE GENOMIC DNA]</scope>
    <source>
        <strain evidence="7 8">Red803</strain>
    </source>
</reference>
<dbReference type="Gene3D" id="1.10.10.10">
    <property type="entry name" value="Winged helix-like DNA-binding domain superfamily/Winged helix DNA-binding domain"/>
    <property type="match status" value="1"/>
</dbReference>
<dbReference type="InterPro" id="IPR015424">
    <property type="entry name" value="PyrdxlP-dep_Trfase"/>
</dbReference>
<keyword evidence="8" id="KW-1185">Reference proteome</keyword>
<accession>A0ABQ5Q4R3</accession>
<comment type="similarity">
    <text evidence="1">In the C-terminal section; belongs to the class-I pyridoxal-phosphate-dependent aminotransferase family.</text>
</comment>
<keyword evidence="3" id="KW-0805">Transcription regulation</keyword>
<keyword evidence="2" id="KW-0663">Pyridoxal phosphate</keyword>
<evidence type="ECO:0000256" key="3">
    <source>
        <dbReference type="ARBA" id="ARBA00023015"/>
    </source>
</evidence>
<organism evidence="7 8">
    <name type="scientific">Geothrix rubra</name>
    <dbReference type="NCBI Taxonomy" id="2927977"/>
    <lineage>
        <taxon>Bacteria</taxon>
        <taxon>Pseudomonadati</taxon>
        <taxon>Acidobacteriota</taxon>
        <taxon>Holophagae</taxon>
        <taxon>Holophagales</taxon>
        <taxon>Holophagaceae</taxon>
        <taxon>Geothrix</taxon>
    </lineage>
</organism>
<dbReference type="PROSITE" id="PS50949">
    <property type="entry name" value="HTH_GNTR"/>
    <property type="match status" value="1"/>
</dbReference>
<dbReference type="InterPro" id="IPR015421">
    <property type="entry name" value="PyrdxlP-dep_Trfase_major"/>
</dbReference>
<evidence type="ECO:0000313" key="7">
    <source>
        <dbReference type="EMBL" id="GLH69421.1"/>
    </source>
</evidence>
<dbReference type="Pfam" id="PF00392">
    <property type="entry name" value="GntR"/>
    <property type="match status" value="1"/>
</dbReference>
<dbReference type="InterPro" id="IPR004839">
    <property type="entry name" value="Aminotransferase_I/II_large"/>
</dbReference>
<evidence type="ECO:0000256" key="4">
    <source>
        <dbReference type="ARBA" id="ARBA00023125"/>
    </source>
</evidence>
<dbReference type="Proteomes" id="UP001165089">
    <property type="component" value="Unassembled WGS sequence"/>
</dbReference>
<dbReference type="CDD" id="cd07377">
    <property type="entry name" value="WHTH_GntR"/>
    <property type="match status" value="1"/>
</dbReference>
<dbReference type="InterPro" id="IPR036388">
    <property type="entry name" value="WH-like_DNA-bd_sf"/>
</dbReference>
<dbReference type="CDD" id="cd00609">
    <property type="entry name" value="AAT_like"/>
    <property type="match status" value="1"/>
</dbReference>
<dbReference type="InterPro" id="IPR051446">
    <property type="entry name" value="HTH_trans_reg/aminotransferase"/>
</dbReference>
<dbReference type="PANTHER" id="PTHR46577:SF2">
    <property type="entry name" value="TRANSCRIPTIONAL REGULATORY PROTEIN"/>
    <property type="match status" value="1"/>
</dbReference>
<dbReference type="InterPro" id="IPR015422">
    <property type="entry name" value="PyrdxlP-dep_Trfase_small"/>
</dbReference>
<dbReference type="Pfam" id="PF00155">
    <property type="entry name" value="Aminotran_1_2"/>
    <property type="match status" value="1"/>
</dbReference>